<dbReference type="GeneID" id="117728818"/>
<organism evidence="6 7">
    <name type="scientific">Cyclopterus lumpus</name>
    <name type="common">Lumpsucker</name>
    <dbReference type="NCBI Taxonomy" id="8103"/>
    <lineage>
        <taxon>Eukaryota</taxon>
        <taxon>Metazoa</taxon>
        <taxon>Chordata</taxon>
        <taxon>Craniata</taxon>
        <taxon>Vertebrata</taxon>
        <taxon>Euteleostomi</taxon>
        <taxon>Actinopterygii</taxon>
        <taxon>Neopterygii</taxon>
        <taxon>Teleostei</taxon>
        <taxon>Neoteleostei</taxon>
        <taxon>Acanthomorphata</taxon>
        <taxon>Eupercaria</taxon>
        <taxon>Perciformes</taxon>
        <taxon>Cottioidei</taxon>
        <taxon>Cottales</taxon>
        <taxon>Cyclopteridae</taxon>
        <taxon>Cyclopterus</taxon>
    </lineage>
</organism>
<dbReference type="PROSITE" id="PS51034">
    <property type="entry name" value="ZP_2"/>
    <property type="match status" value="1"/>
</dbReference>
<dbReference type="PANTHER" id="PTHR14002">
    <property type="entry name" value="ENDOGLIN/TGF-BETA RECEPTOR TYPE III"/>
    <property type="match status" value="1"/>
</dbReference>
<feature type="chain" id="PRO_5034176279" description="ZP domain-containing protein" evidence="4">
    <location>
        <begin position="19"/>
        <end position="744"/>
    </location>
</feature>
<keyword evidence="2" id="KW-1015">Disulfide bond</keyword>
<keyword evidence="7" id="KW-1185">Reference proteome</keyword>
<dbReference type="Gene3D" id="2.60.40.3210">
    <property type="entry name" value="Zona pellucida, ZP-N domain"/>
    <property type="match status" value="1"/>
</dbReference>
<evidence type="ECO:0000259" key="5">
    <source>
        <dbReference type="PROSITE" id="PS51034"/>
    </source>
</evidence>
<proteinExistence type="predicted"/>
<dbReference type="Ensembl" id="ENSCLMT00005019717.1">
    <property type="protein sequence ID" value="ENSCLMP00005018701.1"/>
    <property type="gene ID" value="ENSCLMG00005009443.1"/>
</dbReference>
<keyword evidence="3" id="KW-0812">Transmembrane</keyword>
<dbReference type="InterPro" id="IPR042235">
    <property type="entry name" value="ZP-C_dom"/>
</dbReference>
<reference evidence="6" key="1">
    <citation type="submission" date="2025-08" db="UniProtKB">
        <authorList>
            <consortium name="Ensembl"/>
        </authorList>
    </citation>
    <scope>IDENTIFICATION</scope>
</reference>
<dbReference type="PANTHER" id="PTHR14002:SF59">
    <property type="entry name" value="CUB AND ZONA PELLUCIDA-LIKE DOMAIN-CONTAINING PROTEIN 1-RELATED"/>
    <property type="match status" value="1"/>
</dbReference>
<dbReference type="Proteomes" id="UP000694565">
    <property type="component" value="Unplaced"/>
</dbReference>
<sequence length="744" mass="81795">MKALRLLLLLALWGFSSSLSFHGDSVSFTAPQKQTDGTVQVTFHRRLNGRISCQNQSSYTCENGTCTSFNESIVMQTDRTGTGREEWCQSERRVTATTSSSNTSLSLRDSGCCWTSNVEGKTNWTSSAELDLGSRSDSNALNGCPVTATVSSLRVPQNCFSKVPLLAHDPDGDLVKCRFASDAAPPANFALDETACALTADGQVAVGNHVFELLLEDFPRRSITLTYGDGTAVLREAADATAPPLCKVKLQFSIEIVPSVPNCEPGHVRPRFLSQTPSNGDLLFATVGQNFQLSARAQASHASIREFQVSGPQNMSKAFTDQLEGKAELTLSWTPQPRDLYRSVPVCFTAETKETQSDMRCVVVMVTQASLLQGKASVTCSPNKMVVVLEKAYMPGIDENFLQLRDSSCSLSSNDTHIVGVMSFSTCGTKLEDQGDFLVFKNQITSFVLPSEIIVRRKKLKIDISCQFPKTISISSYFNLHNSDYVFTESRFGSFGYTFEIFTDGNFTSKVAPSAYPVEVKLLDKVYMSIQAEADLSNVSLFVESCKGTPDDNPNNILSYDLIKNGCQQDETFKIHPSNQTSFKFEVQAFKFTGNYDQVYITCSVILCESGSSFSRCAQGCLADPSRRRRKRWVTKETVGHSITQGPLRFVMQADSNAAVEDNIPLMKKIDQPAAVNPPPVYPHIKVSEGGLGIKETLNANISTVVLAIAFFVLLVLMAVVVGYFIKKRKDEDRRSLLVSGWEN</sequence>
<dbReference type="SMART" id="SM00241">
    <property type="entry name" value="ZP"/>
    <property type="match status" value="1"/>
</dbReference>
<dbReference type="OrthoDB" id="10063988at2759"/>
<evidence type="ECO:0000256" key="3">
    <source>
        <dbReference type="SAM" id="Phobius"/>
    </source>
</evidence>
<feature type="signal peptide" evidence="4">
    <location>
        <begin position="1"/>
        <end position="18"/>
    </location>
</feature>
<dbReference type="InterPro" id="IPR055355">
    <property type="entry name" value="ZP-C"/>
</dbReference>
<feature type="transmembrane region" description="Helical" evidence="3">
    <location>
        <begin position="705"/>
        <end position="726"/>
    </location>
</feature>
<evidence type="ECO:0000313" key="7">
    <source>
        <dbReference type="Proteomes" id="UP000694565"/>
    </source>
</evidence>
<dbReference type="KEGG" id="clum:117728818"/>
<dbReference type="Gene3D" id="2.60.40.4100">
    <property type="entry name" value="Zona pellucida, ZP-C domain"/>
    <property type="match status" value="1"/>
</dbReference>
<dbReference type="Pfam" id="PF00100">
    <property type="entry name" value="Zona_pellucida"/>
    <property type="match status" value="1"/>
</dbReference>
<dbReference type="GeneTree" id="ENSGT00940000163723"/>
<accession>A0A8C2Z453</accession>
<evidence type="ECO:0000256" key="2">
    <source>
        <dbReference type="ARBA" id="ARBA00023157"/>
    </source>
</evidence>
<gene>
    <name evidence="6" type="primary">LOC117728818</name>
</gene>
<dbReference type="InterPro" id="IPR001507">
    <property type="entry name" value="ZP_dom"/>
</dbReference>
<protein>
    <recommendedName>
        <fullName evidence="5">ZP domain-containing protein</fullName>
    </recommendedName>
</protein>
<dbReference type="RefSeq" id="XP_034385606.1">
    <property type="nucleotide sequence ID" value="XM_034529715.1"/>
</dbReference>
<evidence type="ECO:0000313" key="6">
    <source>
        <dbReference type="Ensembl" id="ENSCLMP00005018701.1"/>
    </source>
</evidence>
<keyword evidence="1 4" id="KW-0732">Signal</keyword>
<reference evidence="6" key="2">
    <citation type="submission" date="2025-09" db="UniProtKB">
        <authorList>
            <consortium name="Ensembl"/>
        </authorList>
    </citation>
    <scope>IDENTIFICATION</scope>
</reference>
<name>A0A8C2Z453_CYCLU</name>
<evidence type="ECO:0000256" key="4">
    <source>
        <dbReference type="SAM" id="SignalP"/>
    </source>
</evidence>
<evidence type="ECO:0000256" key="1">
    <source>
        <dbReference type="ARBA" id="ARBA00022729"/>
    </source>
</evidence>
<keyword evidence="3" id="KW-0472">Membrane</keyword>
<feature type="domain" description="ZP" evidence="5">
    <location>
        <begin position="379"/>
        <end position="624"/>
    </location>
</feature>
<keyword evidence="3" id="KW-1133">Transmembrane helix</keyword>
<dbReference type="AlphaFoldDB" id="A0A8C2Z453"/>